<dbReference type="EMBL" id="JAJA02000001">
    <property type="protein sequence ID" value="KWS06932.1"/>
    <property type="molecule type" value="Genomic_DNA"/>
</dbReference>
<dbReference type="AlphaFoldDB" id="A0A108UD37"/>
<gene>
    <name evidence="2" type="ORF">AZ78_4492</name>
</gene>
<reference evidence="2 3" key="1">
    <citation type="journal article" date="2014" name="Genome Announc.">
        <title>Draft Genome Sequence of Lysobacter capsici AZ78, a Bacterium Antagonistic to Plant-Pathogenic Oomycetes.</title>
        <authorList>
            <person name="Puopolo G."/>
            <person name="Sonego P."/>
            <person name="Engelen K."/>
            <person name="Pertot I."/>
        </authorList>
    </citation>
    <scope>NUCLEOTIDE SEQUENCE [LARGE SCALE GENOMIC DNA]</scope>
    <source>
        <strain evidence="2 3">AZ78</strain>
    </source>
</reference>
<dbReference type="Proteomes" id="UP000023435">
    <property type="component" value="Unassembled WGS sequence"/>
</dbReference>
<accession>A0A108UD37</accession>
<organism evidence="2 3">
    <name type="scientific">Lysobacter capsici AZ78</name>
    <dbReference type="NCBI Taxonomy" id="1444315"/>
    <lineage>
        <taxon>Bacteria</taxon>
        <taxon>Pseudomonadati</taxon>
        <taxon>Pseudomonadota</taxon>
        <taxon>Gammaproteobacteria</taxon>
        <taxon>Lysobacterales</taxon>
        <taxon>Lysobacteraceae</taxon>
        <taxon>Lysobacter</taxon>
    </lineage>
</organism>
<protein>
    <submittedName>
        <fullName evidence="2">Uncharacterized protein</fullName>
    </submittedName>
</protein>
<feature type="region of interest" description="Disordered" evidence="1">
    <location>
        <begin position="1"/>
        <end position="86"/>
    </location>
</feature>
<comment type="caution">
    <text evidence="2">The sequence shown here is derived from an EMBL/GenBank/DDBJ whole genome shotgun (WGS) entry which is preliminary data.</text>
</comment>
<evidence type="ECO:0000256" key="1">
    <source>
        <dbReference type="SAM" id="MobiDB-lite"/>
    </source>
</evidence>
<evidence type="ECO:0000313" key="3">
    <source>
        <dbReference type="Proteomes" id="UP000023435"/>
    </source>
</evidence>
<sequence>MQRPPAVQRQIHGVAPDWPPRAGFAADSAKPIGELRGVARESVVPGTSTVSPRRNAGQPGRPGPAPIGSFEARVIGPPDDCSGWLA</sequence>
<keyword evidence="3" id="KW-1185">Reference proteome</keyword>
<evidence type="ECO:0000313" key="2">
    <source>
        <dbReference type="EMBL" id="KWS06932.1"/>
    </source>
</evidence>
<name>A0A108UD37_9GAMM</name>
<proteinExistence type="predicted"/>